<organism evidence="1 2">
    <name type="scientific">Prunus armeniaca</name>
    <name type="common">Apricot</name>
    <name type="synonym">Armeniaca vulgaris</name>
    <dbReference type="NCBI Taxonomy" id="36596"/>
    <lineage>
        <taxon>Eukaryota</taxon>
        <taxon>Viridiplantae</taxon>
        <taxon>Streptophyta</taxon>
        <taxon>Embryophyta</taxon>
        <taxon>Tracheophyta</taxon>
        <taxon>Spermatophyta</taxon>
        <taxon>Magnoliopsida</taxon>
        <taxon>eudicotyledons</taxon>
        <taxon>Gunneridae</taxon>
        <taxon>Pentapetalae</taxon>
        <taxon>rosids</taxon>
        <taxon>fabids</taxon>
        <taxon>Rosales</taxon>
        <taxon>Rosaceae</taxon>
        <taxon>Amygdaloideae</taxon>
        <taxon>Amygdaleae</taxon>
        <taxon>Prunus</taxon>
    </lineage>
</organism>
<reference evidence="2" key="1">
    <citation type="journal article" date="2020" name="Genome Biol.">
        <title>Gamete binning: chromosome-level and haplotype-resolved genome assembly enabled by high-throughput single-cell sequencing of gamete genomes.</title>
        <authorList>
            <person name="Campoy J.A."/>
            <person name="Sun H."/>
            <person name="Goel M."/>
            <person name="Jiao W.-B."/>
            <person name="Folz-Donahue K."/>
            <person name="Wang N."/>
            <person name="Rubio M."/>
            <person name="Liu C."/>
            <person name="Kukat C."/>
            <person name="Ruiz D."/>
            <person name="Huettel B."/>
            <person name="Schneeberger K."/>
        </authorList>
    </citation>
    <scope>NUCLEOTIDE SEQUENCE [LARGE SCALE GENOMIC DNA]</scope>
    <source>
        <strain evidence="2">cv. Rojo Pasion</strain>
    </source>
</reference>
<evidence type="ECO:0000313" key="1">
    <source>
        <dbReference type="EMBL" id="CAB4303257.1"/>
    </source>
</evidence>
<keyword evidence="2" id="KW-1185">Reference proteome</keyword>
<dbReference type="Proteomes" id="UP000507245">
    <property type="component" value="Unassembled WGS sequence"/>
</dbReference>
<accession>A0A6J5WT26</accession>
<dbReference type="AlphaFoldDB" id="A0A6J5WT26"/>
<dbReference type="EMBL" id="CAEKKB010000003">
    <property type="protein sequence ID" value="CAB4303257.1"/>
    <property type="molecule type" value="Genomic_DNA"/>
</dbReference>
<protein>
    <submittedName>
        <fullName evidence="1">Uncharacterized protein</fullName>
    </submittedName>
</protein>
<evidence type="ECO:0000313" key="2">
    <source>
        <dbReference type="Proteomes" id="UP000507245"/>
    </source>
</evidence>
<name>A0A6J5WT26_PRUAR</name>
<proteinExistence type="predicted"/>
<sequence length="72" mass="7573">MARASGGRGYDAPLWPGGRGYVAPLWPGGHGLMGFKRETVSPQALVGCVHLTPIRPCNGSTLVQCAAHFVQL</sequence>
<gene>
    <name evidence="1" type="ORF">ORAREDHAP_LOCUS19325</name>
</gene>